<gene>
    <name evidence="3" type="ORF">Spa11_05700</name>
</gene>
<protein>
    <submittedName>
        <fullName evidence="3">Uncharacterized protein</fullName>
    </submittedName>
</protein>
<dbReference type="EMBL" id="CP036349">
    <property type="protein sequence ID" value="QDV72395.1"/>
    <property type="molecule type" value="Genomic_DNA"/>
</dbReference>
<feature type="transmembrane region" description="Helical" evidence="2">
    <location>
        <begin position="175"/>
        <end position="198"/>
    </location>
</feature>
<accession>A0A518K3Q2</accession>
<dbReference type="KEGG" id="bmei:Spa11_05700"/>
<keyword evidence="4" id="KW-1185">Reference proteome</keyword>
<evidence type="ECO:0000313" key="3">
    <source>
        <dbReference type="EMBL" id="QDV72395.1"/>
    </source>
</evidence>
<dbReference type="AlphaFoldDB" id="A0A518K3Q2"/>
<feature type="transmembrane region" description="Helical" evidence="2">
    <location>
        <begin position="114"/>
        <end position="134"/>
    </location>
</feature>
<keyword evidence="2" id="KW-1133">Transmembrane helix</keyword>
<keyword evidence="2" id="KW-0812">Transmembrane</keyword>
<sequence length="306" mass="32833">MGTSPEASPSYSTCLLDAPQFIGEFRLDVRFAYLRDRLLDLDRLLRGEMTRPEALSEKSLNVSARGLAAVAALLAMFYGACMGSFSLLKTQPPGLNDPLGPVLQVAASTLKTPALFLLTLVVTLPSLYVANALIGSRLTLLGMTRLLTASIAVNLAVLASLGTIVLFFSLTTTSYPFVVLLNVAAFGVAGVLGLAFLLQTLHRVLTPAPSHGVILTEDDSASEHNDEDDEATPSALEMPTGQVVGDHTRLVFRCWVVLFSLVGAQMGWVLRPFIGNPEQPFAFFRGRESNFFASVLGALRELLFGG</sequence>
<reference evidence="3 4" key="1">
    <citation type="submission" date="2019-02" db="EMBL/GenBank/DDBJ databases">
        <title>Deep-cultivation of Planctomycetes and their phenomic and genomic characterization uncovers novel biology.</title>
        <authorList>
            <person name="Wiegand S."/>
            <person name="Jogler M."/>
            <person name="Boedeker C."/>
            <person name="Pinto D."/>
            <person name="Vollmers J."/>
            <person name="Rivas-Marin E."/>
            <person name="Kohn T."/>
            <person name="Peeters S.H."/>
            <person name="Heuer A."/>
            <person name="Rast P."/>
            <person name="Oberbeckmann S."/>
            <person name="Bunk B."/>
            <person name="Jeske O."/>
            <person name="Meyerdierks A."/>
            <person name="Storesund J.E."/>
            <person name="Kallscheuer N."/>
            <person name="Luecker S."/>
            <person name="Lage O.M."/>
            <person name="Pohl T."/>
            <person name="Merkel B.J."/>
            <person name="Hornburger P."/>
            <person name="Mueller R.-W."/>
            <person name="Bruemmer F."/>
            <person name="Labrenz M."/>
            <person name="Spormann A.M."/>
            <person name="Op den Camp H."/>
            <person name="Overmann J."/>
            <person name="Amann R."/>
            <person name="Jetten M.S.M."/>
            <person name="Mascher T."/>
            <person name="Medema M.H."/>
            <person name="Devos D.P."/>
            <person name="Kaster A.-K."/>
            <person name="Ovreas L."/>
            <person name="Rohde M."/>
            <person name="Galperin M.Y."/>
            <person name="Jogler C."/>
        </authorList>
    </citation>
    <scope>NUCLEOTIDE SEQUENCE [LARGE SCALE GENOMIC DNA]</scope>
    <source>
        <strain evidence="3 4">Spa11</strain>
    </source>
</reference>
<organism evidence="3 4">
    <name type="scientific">Botrimarina mediterranea</name>
    <dbReference type="NCBI Taxonomy" id="2528022"/>
    <lineage>
        <taxon>Bacteria</taxon>
        <taxon>Pseudomonadati</taxon>
        <taxon>Planctomycetota</taxon>
        <taxon>Planctomycetia</taxon>
        <taxon>Pirellulales</taxon>
        <taxon>Lacipirellulaceae</taxon>
        <taxon>Botrimarina</taxon>
    </lineage>
</organism>
<evidence type="ECO:0000256" key="2">
    <source>
        <dbReference type="SAM" id="Phobius"/>
    </source>
</evidence>
<evidence type="ECO:0000313" key="4">
    <source>
        <dbReference type="Proteomes" id="UP000316426"/>
    </source>
</evidence>
<dbReference type="RefSeq" id="WP_197529690.1">
    <property type="nucleotide sequence ID" value="NZ_CP036350.1"/>
</dbReference>
<evidence type="ECO:0000256" key="1">
    <source>
        <dbReference type="SAM" id="MobiDB-lite"/>
    </source>
</evidence>
<dbReference type="Proteomes" id="UP000316426">
    <property type="component" value="Chromosome"/>
</dbReference>
<proteinExistence type="predicted"/>
<feature type="transmembrane region" description="Helical" evidence="2">
    <location>
        <begin position="67"/>
        <end position="88"/>
    </location>
</feature>
<name>A0A518K3Q2_9BACT</name>
<feature type="transmembrane region" description="Helical" evidence="2">
    <location>
        <begin position="146"/>
        <end position="169"/>
    </location>
</feature>
<keyword evidence="2" id="KW-0472">Membrane</keyword>
<feature type="region of interest" description="Disordered" evidence="1">
    <location>
        <begin position="216"/>
        <end position="235"/>
    </location>
</feature>
<feature type="compositionally biased region" description="Acidic residues" evidence="1">
    <location>
        <begin position="216"/>
        <end position="231"/>
    </location>
</feature>